<dbReference type="InterPro" id="IPR052032">
    <property type="entry name" value="ATP-dep_AA_Ligase"/>
</dbReference>
<organism evidence="6 7">
    <name type="scientific">Pontibacillus litoralis JSM 072002</name>
    <dbReference type="NCBI Taxonomy" id="1385512"/>
    <lineage>
        <taxon>Bacteria</taxon>
        <taxon>Bacillati</taxon>
        <taxon>Bacillota</taxon>
        <taxon>Bacilli</taxon>
        <taxon>Bacillales</taxon>
        <taxon>Bacillaceae</taxon>
        <taxon>Pontibacillus</taxon>
    </lineage>
</organism>
<dbReference type="PANTHER" id="PTHR43585:SF2">
    <property type="entry name" value="ATP-GRASP ENZYME FSQD"/>
    <property type="match status" value="1"/>
</dbReference>
<accession>A0A0A5G3Z2</accession>
<comment type="caution">
    <text evidence="6">The sequence shown here is derived from an EMBL/GenBank/DDBJ whole genome shotgun (WGS) entry which is preliminary data.</text>
</comment>
<name>A0A0A5G3Z2_9BACI</name>
<feature type="domain" description="ATP-grasp" evidence="5">
    <location>
        <begin position="87"/>
        <end position="297"/>
    </location>
</feature>
<protein>
    <recommendedName>
        <fullName evidence="5">ATP-grasp domain-containing protein</fullName>
    </recommendedName>
</protein>
<dbReference type="PANTHER" id="PTHR43585">
    <property type="entry name" value="FUMIPYRROLE BIOSYNTHESIS PROTEIN C"/>
    <property type="match status" value="1"/>
</dbReference>
<gene>
    <name evidence="6" type="ORF">N784_06595</name>
</gene>
<dbReference type="AlphaFoldDB" id="A0A0A5G3Z2"/>
<keyword evidence="3 4" id="KW-0067">ATP-binding</keyword>
<evidence type="ECO:0000313" key="6">
    <source>
        <dbReference type="EMBL" id="KGX85858.1"/>
    </source>
</evidence>
<evidence type="ECO:0000259" key="5">
    <source>
        <dbReference type="PROSITE" id="PS50975"/>
    </source>
</evidence>
<evidence type="ECO:0000256" key="4">
    <source>
        <dbReference type="PROSITE-ProRule" id="PRU00409"/>
    </source>
</evidence>
<keyword evidence="1" id="KW-0436">Ligase</keyword>
<dbReference type="InterPro" id="IPR011761">
    <property type="entry name" value="ATP-grasp"/>
</dbReference>
<dbReference type="GO" id="GO:0016874">
    <property type="term" value="F:ligase activity"/>
    <property type="evidence" value="ECO:0007669"/>
    <property type="project" value="UniProtKB-KW"/>
</dbReference>
<evidence type="ECO:0000256" key="1">
    <source>
        <dbReference type="ARBA" id="ARBA00022598"/>
    </source>
</evidence>
<evidence type="ECO:0000313" key="7">
    <source>
        <dbReference type="Proteomes" id="UP000030401"/>
    </source>
</evidence>
<dbReference type="Pfam" id="PF13535">
    <property type="entry name" value="ATP-grasp_4"/>
    <property type="match status" value="1"/>
</dbReference>
<dbReference type="STRING" id="1385512.N784_06595"/>
<dbReference type="GO" id="GO:0005524">
    <property type="term" value="F:ATP binding"/>
    <property type="evidence" value="ECO:0007669"/>
    <property type="project" value="UniProtKB-UniRule"/>
</dbReference>
<sequence>MIILDKPYVSHLLSNTLQKLQTPVIKMNDVNIPNERELALMEKDLFVQQFSKGTSPILFNSENGLNVLHEYLPNHSITKVATTLKNKAEFRRILASHFPDFFFREISFAEMDALDINSLPFPIIIKPVVGYSSIGVYRIDYKEDFIPTIKKLKQDMLMAGSAYPKEVIDSQTLLIEELIEGEEYAIDAYYTADGEPVVLNLFKRMFNNEKDMSDRIYYTSKQVLQESFGRVDTFLQDIAPVFDLKSVPIHVEVRMNKEGKVVPIEANPLRFAGVGTTELGVYAYGVNVYEYYFNQLKPDWKAIIHKMDDAIYSFCCADFDASIDCKGIASVDHDAFKSHFQEILEYRPMAFNEYPTIAIVFHRAPDFQENERILKLDLQQFLTMKDAQLV</sequence>
<dbReference type="Proteomes" id="UP000030401">
    <property type="component" value="Unassembled WGS sequence"/>
</dbReference>
<evidence type="ECO:0000256" key="3">
    <source>
        <dbReference type="ARBA" id="ARBA00022840"/>
    </source>
</evidence>
<dbReference type="OrthoDB" id="9803907at2"/>
<dbReference type="EMBL" id="AVPG01000018">
    <property type="protein sequence ID" value="KGX85858.1"/>
    <property type="molecule type" value="Genomic_DNA"/>
</dbReference>
<dbReference type="RefSeq" id="WP_036835012.1">
    <property type="nucleotide sequence ID" value="NZ_AVPG01000018.1"/>
</dbReference>
<reference evidence="6 7" key="1">
    <citation type="submission" date="2013-08" db="EMBL/GenBank/DDBJ databases">
        <authorList>
            <person name="Huang J."/>
            <person name="Wang G."/>
        </authorList>
    </citation>
    <scope>NUCLEOTIDE SEQUENCE [LARGE SCALE GENOMIC DNA]</scope>
    <source>
        <strain evidence="6 7">JSM 072002</strain>
    </source>
</reference>
<dbReference type="Gene3D" id="3.30.470.20">
    <property type="entry name" value="ATP-grasp fold, B domain"/>
    <property type="match status" value="1"/>
</dbReference>
<evidence type="ECO:0000256" key="2">
    <source>
        <dbReference type="ARBA" id="ARBA00022741"/>
    </source>
</evidence>
<keyword evidence="7" id="KW-1185">Reference proteome</keyword>
<dbReference type="GO" id="GO:0046872">
    <property type="term" value="F:metal ion binding"/>
    <property type="evidence" value="ECO:0007669"/>
    <property type="project" value="InterPro"/>
</dbReference>
<dbReference type="eggNOG" id="COG1181">
    <property type="taxonomic scope" value="Bacteria"/>
</dbReference>
<keyword evidence="2 4" id="KW-0547">Nucleotide-binding</keyword>
<dbReference type="PROSITE" id="PS50975">
    <property type="entry name" value="ATP_GRASP"/>
    <property type="match status" value="1"/>
</dbReference>
<dbReference type="SUPFAM" id="SSF56059">
    <property type="entry name" value="Glutathione synthetase ATP-binding domain-like"/>
    <property type="match status" value="1"/>
</dbReference>
<proteinExistence type="predicted"/>